<dbReference type="EMBL" id="CP102480">
    <property type="protein sequence ID" value="UUX49226.1"/>
    <property type="molecule type" value="Genomic_DNA"/>
</dbReference>
<dbReference type="Gene3D" id="3.40.50.970">
    <property type="match status" value="2"/>
</dbReference>
<dbReference type="InterPro" id="IPR012001">
    <property type="entry name" value="Thiamin_PyroP_enz_TPP-bd_dom"/>
</dbReference>
<dbReference type="GO" id="GO:0009099">
    <property type="term" value="P:L-valine biosynthetic process"/>
    <property type="evidence" value="ECO:0007669"/>
    <property type="project" value="TreeGrafter"/>
</dbReference>
<dbReference type="GO" id="GO:0050660">
    <property type="term" value="F:flavin adenine dinucleotide binding"/>
    <property type="evidence" value="ECO:0007669"/>
    <property type="project" value="TreeGrafter"/>
</dbReference>
<evidence type="ECO:0000256" key="3">
    <source>
        <dbReference type="ARBA" id="ARBA00007812"/>
    </source>
</evidence>
<name>A0A9J7AQR5_9PROT</name>
<dbReference type="InterPro" id="IPR012000">
    <property type="entry name" value="Thiamin_PyroP_enz_cen_dom"/>
</dbReference>
<evidence type="ECO:0000256" key="2">
    <source>
        <dbReference type="ARBA" id="ARBA00001964"/>
    </source>
</evidence>
<dbReference type="SUPFAM" id="SSF52518">
    <property type="entry name" value="Thiamin diphosphate-binding fold (THDP-binding)"/>
    <property type="match status" value="2"/>
</dbReference>
<evidence type="ECO:0000256" key="1">
    <source>
        <dbReference type="ARBA" id="ARBA00001946"/>
    </source>
</evidence>
<dbReference type="Pfam" id="PF02776">
    <property type="entry name" value="TPP_enzyme_N"/>
    <property type="match status" value="1"/>
</dbReference>
<evidence type="ECO:0000259" key="7">
    <source>
        <dbReference type="Pfam" id="PF00205"/>
    </source>
</evidence>
<dbReference type="GO" id="GO:0030976">
    <property type="term" value="F:thiamine pyrophosphate binding"/>
    <property type="evidence" value="ECO:0007669"/>
    <property type="project" value="InterPro"/>
</dbReference>
<accession>A0A9J7AQR5</accession>
<evidence type="ECO:0000259" key="8">
    <source>
        <dbReference type="Pfam" id="PF02775"/>
    </source>
</evidence>
<evidence type="ECO:0000313" key="10">
    <source>
        <dbReference type="EMBL" id="UUX49226.1"/>
    </source>
</evidence>
<dbReference type="Proteomes" id="UP001060336">
    <property type="component" value="Chromosome"/>
</dbReference>
<dbReference type="InterPro" id="IPR029061">
    <property type="entry name" value="THDP-binding"/>
</dbReference>
<evidence type="ECO:0000259" key="9">
    <source>
        <dbReference type="Pfam" id="PF02776"/>
    </source>
</evidence>
<dbReference type="RefSeq" id="WP_257767768.1">
    <property type="nucleotide sequence ID" value="NZ_CP102480.1"/>
</dbReference>
<feature type="domain" description="Thiamine pyrophosphate enzyme central" evidence="7">
    <location>
        <begin position="194"/>
        <end position="328"/>
    </location>
</feature>
<proteinExistence type="inferred from homology"/>
<dbReference type="PANTHER" id="PTHR18968:SF166">
    <property type="entry name" value="2-HYDROXYACYL-COA LYASE 2"/>
    <property type="match status" value="1"/>
</dbReference>
<comment type="similarity">
    <text evidence="3 6">Belongs to the TPP enzyme family.</text>
</comment>
<dbReference type="Gene3D" id="3.40.50.1220">
    <property type="entry name" value="TPP-binding domain"/>
    <property type="match status" value="1"/>
</dbReference>
<keyword evidence="5 6" id="KW-0786">Thiamine pyrophosphate</keyword>
<dbReference type="Pfam" id="PF00205">
    <property type="entry name" value="TPP_enzyme_M"/>
    <property type="match status" value="1"/>
</dbReference>
<evidence type="ECO:0000256" key="6">
    <source>
        <dbReference type="RuleBase" id="RU362132"/>
    </source>
</evidence>
<comment type="cofactor">
    <cofactor evidence="2">
        <name>thiamine diphosphate</name>
        <dbReference type="ChEBI" id="CHEBI:58937"/>
    </cofactor>
</comment>
<dbReference type="GO" id="GO:0009097">
    <property type="term" value="P:isoleucine biosynthetic process"/>
    <property type="evidence" value="ECO:0007669"/>
    <property type="project" value="TreeGrafter"/>
</dbReference>
<dbReference type="InterPro" id="IPR045229">
    <property type="entry name" value="TPP_enz"/>
</dbReference>
<dbReference type="CDD" id="cd00568">
    <property type="entry name" value="TPP_enzymes"/>
    <property type="match status" value="1"/>
</dbReference>
<dbReference type="InterPro" id="IPR011766">
    <property type="entry name" value="TPP_enzyme_TPP-bd"/>
</dbReference>
<dbReference type="GO" id="GO:0005948">
    <property type="term" value="C:acetolactate synthase complex"/>
    <property type="evidence" value="ECO:0007669"/>
    <property type="project" value="TreeGrafter"/>
</dbReference>
<dbReference type="GO" id="GO:0003984">
    <property type="term" value="F:acetolactate synthase activity"/>
    <property type="evidence" value="ECO:0007669"/>
    <property type="project" value="TreeGrafter"/>
</dbReference>
<evidence type="ECO:0000256" key="5">
    <source>
        <dbReference type="ARBA" id="ARBA00023052"/>
    </source>
</evidence>
<dbReference type="PANTHER" id="PTHR18968">
    <property type="entry name" value="THIAMINE PYROPHOSPHATE ENZYMES"/>
    <property type="match status" value="1"/>
</dbReference>
<dbReference type="SUPFAM" id="SSF52467">
    <property type="entry name" value="DHS-like NAD/FAD-binding domain"/>
    <property type="match status" value="1"/>
</dbReference>
<protein>
    <submittedName>
        <fullName evidence="10">Thiamine pyrophosphate-binding protein</fullName>
    </submittedName>
</protein>
<evidence type="ECO:0000313" key="11">
    <source>
        <dbReference type="Proteomes" id="UP001060336"/>
    </source>
</evidence>
<sequence length="552" mass="59562">MSAKKTYEILAEAFRQEQVETCFALLGDANMNWATALAELGCGFVYVRHEHCAVAAAMSYARAKNTVGVATVTCGPGLTQIMTALPAAVRAHIPLVVFAGESPLKNHWYNQELEQAPFVKAAGAAYHALHHPDRMLRQVRDAFVQAQEEMRPVVLGVPFDLQNRDWASDGTLPKPSRDVLPKMRPMPPHPDDVTDMAAVIAKARKVVVMAGLGATRSEGAVEACKALAERCGGLLATTLPARGLFHDDPFNLSIAGGFSSDVTRECFQEADLVVAVGASLANHNSYGGTLYPNAEVIRIDTNQTTLTQGRITAHRHLRGDAGMSVRALVDALGPRDAKAANWRSPELAAKIRDTPADGSDFNVEQGLMDPRDVAKALDDALPKTWEAVNSSGHCSYYFAQMPDRPMENFHTIREFGAIGNGTSFAMGVAAARPENPVVMFDGDGSLLMHIQELETMKRHGMKVLICVMNDGAYGSEIHKLRSEGLDDSGAVFGRPDFAAIAHGFGIAGETVTDLSELPRLVETFAAGSGPAVWDFHISDQVLSPVMQRAHPR</sequence>
<evidence type="ECO:0000256" key="4">
    <source>
        <dbReference type="ARBA" id="ARBA00022723"/>
    </source>
</evidence>
<comment type="cofactor">
    <cofactor evidence="1">
        <name>Mg(2+)</name>
        <dbReference type="ChEBI" id="CHEBI:18420"/>
    </cofactor>
</comment>
<keyword evidence="11" id="KW-1185">Reference proteome</keyword>
<dbReference type="CDD" id="cd07035">
    <property type="entry name" value="TPP_PYR_POX_like"/>
    <property type="match status" value="1"/>
</dbReference>
<reference evidence="10" key="1">
    <citation type="submission" date="2022-08" db="EMBL/GenBank/DDBJ databases">
        <title>Nisaea acidiphila sp. nov., isolated from a marine algal debris and emended description of the genus Nisaea Urios et al. 2008.</title>
        <authorList>
            <person name="Kwon K."/>
        </authorList>
    </citation>
    <scope>NUCLEOTIDE SEQUENCE</scope>
    <source>
        <strain evidence="10">MEBiC11861</strain>
    </source>
</reference>
<dbReference type="AlphaFoldDB" id="A0A9J7AQR5"/>
<gene>
    <name evidence="10" type="ORF">NUH88_17705</name>
</gene>
<dbReference type="KEGG" id="naci:NUH88_17705"/>
<dbReference type="InterPro" id="IPR000399">
    <property type="entry name" value="TPP-bd_CS"/>
</dbReference>
<feature type="domain" description="Thiamine pyrophosphate enzyme TPP-binding" evidence="8">
    <location>
        <begin position="392"/>
        <end position="534"/>
    </location>
</feature>
<dbReference type="GO" id="GO:0000287">
    <property type="term" value="F:magnesium ion binding"/>
    <property type="evidence" value="ECO:0007669"/>
    <property type="project" value="InterPro"/>
</dbReference>
<dbReference type="PROSITE" id="PS00187">
    <property type="entry name" value="TPP_ENZYMES"/>
    <property type="match status" value="1"/>
</dbReference>
<feature type="domain" description="Thiamine pyrophosphate enzyme N-terminal TPP-binding" evidence="9">
    <location>
        <begin position="5"/>
        <end position="106"/>
    </location>
</feature>
<dbReference type="InterPro" id="IPR029035">
    <property type="entry name" value="DHS-like_NAD/FAD-binding_dom"/>
</dbReference>
<dbReference type="Pfam" id="PF02775">
    <property type="entry name" value="TPP_enzyme_C"/>
    <property type="match status" value="1"/>
</dbReference>
<keyword evidence="4" id="KW-0479">Metal-binding</keyword>
<organism evidence="10 11">
    <name type="scientific">Nisaea acidiphila</name>
    <dbReference type="NCBI Taxonomy" id="1862145"/>
    <lineage>
        <taxon>Bacteria</taxon>
        <taxon>Pseudomonadati</taxon>
        <taxon>Pseudomonadota</taxon>
        <taxon>Alphaproteobacteria</taxon>
        <taxon>Rhodospirillales</taxon>
        <taxon>Thalassobaculaceae</taxon>
        <taxon>Nisaea</taxon>
    </lineage>
</organism>